<feature type="compositionally biased region" description="Polar residues" evidence="5">
    <location>
        <begin position="1"/>
        <end position="29"/>
    </location>
</feature>
<feature type="compositionally biased region" description="Basic and acidic residues" evidence="5">
    <location>
        <begin position="1586"/>
        <end position="1608"/>
    </location>
</feature>
<dbReference type="HOGENOM" id="CLU_002365_0_0_1"/>
<feature type="coiled-coil region" evidence="4">
    <location>
        <begin position="907"/>
        <end position="972"/>
    </location>
</feature>
<proteinExistence type="predicted"/>
<reference evidence="8" key="2">
    <citation type="submission" date="2012-08" db="EMBL/GenBank/DDBJ databases">
        <title>Genome sequence of Kazachstania naganishii.</title>
        <authorList>
            <person name="Gordon J.L."/>
            <person name="Armisen D."/>
            <person name="Proux-Wera E."/>
            <person name="OhEigeartaigh S.S."/>
            <person name="Byrne K.P."/>
            <person name="Wolfe K.H."/>
        </authorList>
    </citation>
    <scope>NUCLEOTIDE SEQUENCE [LARGE SCALE GENOMIC DNA]</scope>
    <source>
        <strain evidence="8">ATCC MYA-139 / BCRC 22969 / CBS 8797 / CCRC 22969 / KCTC 17520 / NBRC 10181 / NCYC 3082</strain>
    </source>
</reference>
<name>J7SB82_HUIN7</name>
<dbReference type="Pfam" id="PF25785">
    <property type="entry name" value="TPR"/>
    <property type="match status" value="1"/>
</dbReference>
<evidence type="ECO:0000313" key="8">
    <source>
        <dbReference type="Proteomes" id="UP000006310"/>
    </source>
</evidence>
<dbReference type="Proteomes" id="UP000006310">
    <property type="component" value="Chromosome 12"/>
</dbReference>
<sequence>MAGTDNSSPDNPDQQVISPGADSTVTMNQVGDGVHSPLQGNELREKLRQAEDSNRLLRERNELLSRSLEEKTGILDTVQSSVSTANAELRSAREQVVELRQRLGESETQRFQSELQRDRLSEQLKQGERYINATNGRLLESTKKLLDFQRDDRQVGVIRGKLDQSLSEIKALRDSNSALLDSLERINRELTDKAALNKTLSDQLSSQRHDFERELATRDKLNAVLKKQVNSLHSELGNGGETPAHAEPNDQFAKQSSQHEEEISNYKEQVEELLGILGQGAPSIAHLRKLLLKERKENVSLKKQMESFVIELEHRLPGLQILEKQNKEVQQKLHAATNKMIEESKAKIRTQRELSSSRQKVDHLNQIFHKLRVQRSDLAHQIQFLLTVNSSDTVLPPSELSFIKTIIENENWDAYKDSQRIVSDRLLRFDNIPELQEQNMKLVSTVRSLVDKVESWEADNDSGLTLEAAKLQISKLEQSNAQLESEVKNWEALMETLKDGDSLDSKINVTMVEQQKKIEELESKLTDVGESHVQKINVLNKTIDRNQSTINMLNEQIKNTVKSDMNAKSELIACKRENLSLTQQISTKQNELDELNSKSAQKERDYQLKIAELSVAANKCKSWENSFHLLTEEKTQMEQKQRSLFDKIQQESKKLLQLETRNKELEVKISGKELHRKRSEETLSSKITFLSEENKSLHNDLAFKEEEVKQFIEKSEKQIKWYQQNIDELSEQNKNKSNKIIELNDKLRLLSEKSLSNKPYPVGTELKELQNELNGMKAALEVSESQATLYKDTLERNQNFYNNSTLSFQNTISELQSKNEALSKQHETLQNQITETENQSKGIQLEHQTIIDRLTSEKTALEEKLNSLSHSEEKIAEMKGEYDAQIQKIESNLKIQSDTRLNFESALTSKEKELTSYAVQIEQLNTEIAKLNSDIAALTEPAEARKTLIKERDSLGQELKLANQRIESLAAQNSILYDTFSGMRHVDADAEPNEDLRNLVINLRIERDMHQSQETTAQRDVKLLKKNLKEITEKLAITCPEIDEPTNTEKDDFSLTVTHEKIMRELEGLTNTKEENLYLDESIKSLNEDKRTLQEEVSRLRESEELAKKNSSAISEQEWQQKIETYQQESEKWKLMCQQMSENTATEIQNLQQQLETFKADIQLKTQENDDLNDRFTRLKKQAHEKLNASKATSDSLAIELSELKTVNDALQEKLNNQETNSVDSESNAALILQLKEENKQAKSLELELRHSVDSSEKLIADMTKELTTLKENPIQGSVNVEDYTHRLEQLKSEFEDEKRVLIEKTTSELTERFEREKKELMNNNANLEELRKPLEEEWERKTLQRIEEAKENLKKHIRLPTEEKIERVIAKRKAQLEEQFQTKVAEQANLLKLSELSNKTADELEKEVREEIKTRLEEDFELLKKKAFEEGRQQASMKTTLLERKIAKLEARLQGGTGPLKSANGLNKINIDSPLMVAGPLTNEPVLDEKPNAFAGATTTTISQPTSTTAKDSANAFSFNAQKVPAQPAFSSRAQPAFSFGSFNKTSFSDLSHKNSVGAASGTPFRFGFASNPPTPFQNTAENGTDAKRKSQTEASKEVEDNKRPKP</sequence>
<dbReference type="EMBL" id="HE978325">
    <property type="protein sequence ID" value="CCK72831.1"/>
    <property type="molecule type" value="Genomic_DNA"/>
</dbReference>
<evidence type="ECO:0000256" key="5">
    <source>
        <dbReference type="SAM" id="MobiDB-lite"/>
    </source>
</evidence>
<comment type="subcellular location">
    <subcellularLocation>
        <location evidence="1">Nucleus</location>
    </subcellularLocation>
</comment>
<evidence type="ECO:0000313" key="7">
    <source>
        <dbReference type="EMBL" id="CCK72831.1"/>
    </source>
</evidence>
<evidence type="ECO:0000256" key="4">
    <source>
        <dbReference type="SAM" id="Coils"/>
    </source>
</evidence>
<keyword evidence="3" id="KW-0539">Nucleus</keyword>
<reference evidence="7 8" key="1">
    <citation type="journal article" date="2011" name="Proc. Natl. Acad. Sci. U.S.A.">
        <title>Evolutionary erosion of yeast sex chromosomes by mating-type switching accidents.</title>
        <authorList>
            <person name="Gordon J.L."/>
            <person name="Armisen D."/>
            <person name="Proux-Wera E."/>
            <person name="Oheigeartaigh S.S."/>
            <person name="Byrne K.P."/>
            <person name="Wolfe K.H."/>
        </authorList>
    </citation>
    <scope>NUCLEOTIDE SEQUENCE [LARGE SCALE GENOMIC DNA]</scope>
    <source>
        <strain evidence="8">ATCC MYA-139 / BCRC 22969 / CBS 8797 / CCRC 22969 / KCTC 17520 / NBRC 10181 / NCYC 3082</strain>
    </source>
</reference>
<protein>
    <recommendedName>
        <fullName evidence="6">NUA/TPR/MLP1-2-like domain-containing protein</fullName>
    </recommendedName>
</protein>
<dbReference type="KEGG" id="kng:KNAG_0L02140"/>
<evidence type="ECO:0000256" key="3">
    <source>
        <dbReference type="ARBA" id="ARBA00023242"/>
    </source>
</evidence>
<feature type="coiled-coil region" evidence="4">
    <location>
        <begin position="812"/>
        <end position="881"/>
    </location>
</feature>
<organism evidence="7 8">
    <name type="scientific">Huiozyma naganishii (strain ATCC MYA-139 / BCRC 22969 / CBS 8797 / KCTC 17520 / NBRC 10181 / NCYC 3082 / Yp74L-3)</name>
    <name type="common">Yeast</name>
    <name type="synonym">Kazachstania naganishii</name>
    <dbReference type="NCBI Taxonomy" id="1071383"/>
    <lineage>
        <taxon>Eukaryota</taxon>
        <taxon>Fungi</taxon>
        <taxon>Dikarya</taxon>
        <taxon>Ascomycota</taxon>
        <taxon>Saccharomycotina</taxon>
        <taxon>Saccharomycetes</taxon>
        <taxon>Saccharomycetales</taxon>
        <taxon>Saccharomycetaceae</taxon>
        <taxon>Huiozyma</taxon>
    </lineage>
</organism>
<feature type="domain" description="NUA/TPR/MLP1-2-like" evidence="6">
    <location>
        <begin position="354"/>
        <end position="458"/>
    </location>
</feature>
<evidence type="ECO:0000259" key="6">
    <source>
        <dbReference type="Pfam" id="PF25785"/>
    </source>
</evidence>
<feature type="region of interest" description="Disordered" evidence="5">
    <location>
        <begin position="233"/>
        <end position="264"/>
    </location>
</feature>
<dbReference type="PANTHER" id="PTHR18898:SF2">
    <property type="entry name" value="NUCLEOPROTEIN TPR"/>
    <property type="match status" value="1"/>
</dbReference>
<keyword evidence="8" id="KW-1185">Reference proteome</keyword>
<dbReference type="GO" id="GO:0005643">
    <property type="term" value="C:nuclear pore"/>
    <property type="evidence" value="ECO:0007669"/>
    <property type="project" value="TreeGrafter"/>
</dbReference>
<dbReference type="OrthoDB" id="343070at2759"/>
<dbReference type="OMA" id="DITIMQD"/>
<feature type="coiled-coil region" evidence="4">
    <location>
        <begin position="648"/>
        <end position="786"/>
    </location>
</feature>
<feature type="region of interest" description="Disordered" evidence="5">
    <location>
        <begin position="1"/>
        <end position="41"/>
    </location>
</feature>
<dbReference type="STRING" id="1071383.J7SB82"/>
<dbReference type="GO" id="GO:0006406">
    <property type="term" value="P:mRNA export from nucleus"/>
    <property type="evidence" value="ECO:0007669"/>
    <property type="project" value="TreeGrafter"/>
</dbReference>
<dbReference type="PANTHER" id="PTHR18898">
    <property type="entry name" value="NUCLEOPROTEIN TPR-RELATED"/>
    <property type="match status" value="1"/>
</dbReference>
<accession>J7SB82</accession>
<dbReference type="eggNOG" id="KOG4674">
    <property type="taxonomic scope" value="Eukaryota"/>
</dbReference>
<feature type="region of interest" description="Disordered" evidence="5">
    <location>
        <begin position="1563"/>
        <end position="1608"/>
    </location>
</feature>
<dbReference type="InterPro" id="IPR057974">
    <property type="entry name" value="NUA/TPR/MLP1-2-like_dom"/>
</dbReference>
<gene>
    <name evidence="7" type="primary">KNAG0L02140</name>
    <name evidence="7" type="ordered locus">KNAG_0L02140</name>
</gene>
<evidence type="ECO:0000256" key="2">
    <source>
        <dbReference type="ARBA" id="ARBA00023054"/>
    </source>
</evidence>
<evidence type="ECO:0000256" key="1">
    <source>
        <dbReference type="ARBA" id="ARBA00004123"/>
    </source>
</evidence>
<feature type="coiled-coil region" evidence="4">
    <location>
        <begin position="1083"/>
        <end position="1360"/>
    </location>
</feature>
<dbReference type="RefSeq" id="XP_022467075.1">
    <property type="nucleotide sequence ID" value="XM_022610817.1"/>
</dbReference>
<dbReference type="GO" id="GO:0017056">
    <property type="term" value="F:structural constituent of nuclear pore"/>
    <property type="evidence" value="ECO:0007669"/>
    <property type="project" value="TreeGrafter"/>
</dbReference>
<dbReference type="GeneID" id="34528604"/>
<feature type="coiled-coil region" evidence="4">
    <location>
        <begin position="466"/>
        <end position="605"/>
    </location>
</feature>
<keyword evidence="2 4" id="KW-0175">Coiled coil</keyword>